<keyword evidence="1" id="KW-0732">Signal</keyword>
<dbReference type="InterPro" id="IPR051057">
    <property type="entry name" value="PI-PLC_domain"/>
</dbReference>
<reference evidence="2" key="1">
    <citation type="submission" date="2021-01" db="EMBL/GenBank/DDBJ databases">
        <authorList>
            <person name="Corre E."/>
            <person name="Pelletier E."/>
            <person name="Niang G."/>
            <person name="Scheremetjew M."/>
            <person name="Finn R."/>
            <person name="Kale V."/>
            <person name="Holt S."/>
            <person name="Cochrane G."/>
            <person name="Meng A."/>
            <person name="Brown T."/>
            <person name="Cohen L."/>
        </authorList>
    </citation>
    <scope>NUCLEOTIDE SEQUENCE</scope>
    <source>
        <strain evidence="2">SM1012Den-03</strain>
    </source>
</reference>
<dbReference type="PANTHER" id="PTHR13593:SF140">
    <property type="entry name" value="PLC-LIKE PHOSPHODIESTERASE"/>
    <property type="match status" value="1"/>
</dbReference>
<dbReference type="AlphaFoldDB" id="A0A7S2KZ58"/>
<protein>
    <recommendedName>
        <fullName evidence="3">Phosphatidylinositol-specific phospholipase C X domain-containing protein</fullName>
    </recommendedName>
</protein>
<proteinExistence type="predicted"/>
<dbReference type="GO" id="GO:0006629">
    <property type="term" value="P:lipid metabolic process"/>
    <property type="evidence" value="ECO:0007669"/>
    <property type="project" value="InterPro"/>
</dbReference>
<dbReference type="PANTHER" id="PTHR13593">
    <property type="match status" value="1"/>
</dbReference>
<gene>
    <name evidence="2" type="ORF">SMAR0320_LOCUS7033</name>
</gene>
<dbReference type="GO" id="GO:0008081">
    <property type="term" value="F:phosphoric diester hydrolase activity"/>
    <property type="evidence" value="ECO:0007669"/>
    <property type="project" value="InterPro"/>
</dbReference>
<feature type="signal peptide" evidence="1">
    <location>
        <begin position="1"/>
        <end position="21"/>
    </location>
</feature>
<dbReference type="EMBL" id="HBGZ01009841">
    <property type="protein sequence ID" value="CAD9591195.1"/>
    <property type="molecule type" value="Transcribed_RNA"/>
</dbReference>
<feature type="chain" id="PRO_5030716611" description="Phosphatidylinositol-specific phospholipase C X domain-containing protein" evidence="1">
    <location>
        <begin position="22"/>
        <end position="159"/>
    </location>
</feature>
<dbReference type="SUPFAM" id="SSF51695">
    <property type="entry name" value="PLC-like phosphodiesterases"/>
    <property type="match status" value="1"/>
</dbReference>
<sequence>MILRTLRLRLLVLVDFASAYAAEFVPNAIDGFNGDPLDGIEKSFSLSPKDVFYTPTNASLSTELFQDERSINNMSFSDVSWVSSHNSHANRFASAENILRQLATNQEHSVYEQLSRGVRGLMLDIEFRNGSLQCVHGFVEFSLRRERHCLGLYYVGPKF</sequence>
<evidence type="ECO:0000256" key="1">
    <source>
        <dbReference type="SAM" id="SignalP"/>
    </source>
</evidence>
<evidence type="ECO:0000313" key="2">
    <source>
        <dbReference type="EMBL" id="CAD9591195.1"/>
    </source>
</evidence>
<name>A0A7S2KZ58_9STRA</name>
<dbReference type="InterPro" id="IPR017946">
    <property type="entry name" value="PLC-like_Pdiesterase_TIM-brl"/>
</dbReference>
<dbReference type="Gene3D" id="3.20.20.190">
    <property type="entry name" value="Phosphatidylinositol (PI) phosphodiesterase"/>
    <property type="match status" value="1"/>
</dbReference>
<dbReference type="Pfam" id="PF26178">
    <property type="entry name" value="PI-PLC_cat"/>
    <property type="match status" value="1"/>
</dbReference>
<accession>A0A7S2KZ58</accession>
<organism evidence="2">
    <name type="scientific">Skeletonema marinoi</name>
    <dbReference type="NCBI Taxonomy" id="267567"/>
    <lineage>
        <taxon>Eukaryota</taxon>
        <taxon>Sar</taxon>
        <taxon>Stramenopiles</taxon>
        <taxon>Ochrophyta</taxon>
        <taxon>Bacillariophyta</taxon>
        <taxon>Coscinodiscophyceae</taxon>
        <taxon>Thalassiosirophycidae</taxon>
        <taxon>Thalassiosirales</taxon>
        <taxon>Skeletonemataceae</taxon>
        <taxon>Skeletonema</taxon>
        <taxon>Skeletonema marinoi-dohrnii complex</taxon>
    </lineage>
</organism>
<evidence type="ECO:0008006" key="3">
    <source>
        <dbReference type="Google" id="ProtNLM"/>
    </source>
</evidence>